<accession>A0ABV2RYD5</accession>
<evidence type="ECO:0000313" key="1">
    <source>
        <dbReference type="EMBL" id="MET4721955.1"/>
    </source>
</evidence>
<reference evidence="1 2" key="1">
    <citation type="submission" date="2024-06" db="EMBL/GenBank/DDBJ databases">
        <title>Genomic Encyclopedia of Type Strains, Phase V (KMG-V): Genome sequencing to study the core and pangenomes of soil and plant-associated prokaryotes.</title>
        <authorList>
            <person name="Whitman W."/>
        </authorList>
    </citation>
    <scope>NUCLEOTIDE SEQUENCE [LARGE SCALE GENOMIC DNA]</scope>
    <source>
        <strain evidence="1 2">USDA 160</strain>
    </source>
</reference>
<evidence type="ECO:0000313" key="2">
    <source>
        <dbReference type="Proteomes" id="UP001549291"/>
    </source>
</evidence>
<comment type="caution">
    <text evidence="1">The sequence shown here is derived from an EMBL/GenBank/DDBJ whole genome shotgun (WGS) entry which is preliminary data.</text>
</comment>
<sequence>MTARGLGSDHGPEGQRITAETAQWIADEIRALAKLH</sequence>
<dbReference type="Proteomes" id="UP001549291">
    <property type="component" value="Unassembled WGS sequence"/>
</dbReference>
<gene>
    <name evidence="1" type="ORF">ABIF63_006061</name>
</gene>
<dbReference type="EMBL" id="JBEPTQ010000002">
    <property type="protein sequence ID" value="MET4721955.1"/>
    <property type="molecule type" value="Genomic_DNA"/>
</dbReference>
<keyword evidence="2" id="KW-1185">Reference proteome</keyword>
<name>A0ABV2RYD5_BRAJP</name>
<proteinExistence type="predicted"/>
<organism evidence="1 2">
    <name type="scientific">Bradyrhizobium japonicum</name>
    <dbReference type="NCBI Taxonomy" id="375"/>
    <lineage>
        <taxon>Bacteria</taxon>
        <taxon>Pseudomonadati</taxon>
        <taxon>Pseudomonadota</taxon>
        <taxon>Alphaproteobacteria</taxon>
        <taxon>Hyphomicrobiales</taxon>
        <taxon>Nitrobacteraceae</taxon>
        <taxon>Bradyrhizobium</taxon>
    </lineage>
</organism>
<protein>
    <submittedName>
        <fullName evidence="1">Uncharacterized protein</fullName>
    </submittedName>
</protein>